<evidence type="ECO:0000313" key="1">
    <source>
        <dbReference type="EMBL" id="KAI3689011.1"/>
    </source>
</evidence>
<reference evidence="2" key="1">
    <citation type="journal article" date="2022" name="Mol. Ecol. Resour.">
        <title>The genomes of chicory, endive, great burdock and yacon provide insights into Asteraceae palaeo-polyploidization history and plant inulin production.</title>
        <authorList>
            <person name="Fan W."/>
            <person name="Wang S."/>
            <person name="Wang H."/>
            <person name="Wang A."/>
            <person name="Jiang F."/>
            <person name="Liu H."/>
            <person name="Zhao H."/>
            <person name="Xu D."/>
            <person name="Zhang Y."/>
        </authorList>
    </citation>
    <scope>NUCLEOTIDE SEQUENCE [LARGE SCALE GENOMIC DNA]</scope>
    <source>
        <strain evidence="2">cv. Punajuju</strain>
    </source>
</reference>
<keyword evidence="2" id="KW-1185">Reference proteome</keyword>
<evidence type="ECO:0000313" key="2">
    <source>
        <dbReference type="Proteomes" id="UP001055811"/>
    </source>
</evidence>
<organism evidence="1 2">
    <name type="scientific">Cichorium intybus</name>
    <name type="common">Chicory</name>
    <dbReference type="NCBI Taxonomy" id="13427"/>
    <lineage>
        <taxon>Eukaryota</taxon>
        <taxon>Viridiplantae</taxon>
        <taxon>Streptophyta</taxon>
        <taxon>Embryophyta</taxon>
        <taxon>Tracheophyta</taxon>
        <taxon>Spermatophyta</taxon>
        <taxon>Magnoliopsida</taxon>
        <taxon>eudicotyledons</taxon>
        <taxon>Gunneridae</taxon>
        <taxon>Pentapetalae</taxon>
        <taxon>asterids</taxon>
        <taxon>campanulids</taxon>
        <taxon>Asterales</taxon>
        <taxon>Asteraceae</taxon>
        <taxon>Cichorioideae</taxon>
        <taxon>Cichorieae</taxon>
        <taxon>Cichoriinae</taxon>
        <taxon>Cichorium</taxon>
    </lineage>
</organism>
<reference evidence="1 2" key="2">
    <citation type="journal article" date="2022" name="Mol. Ecol. Resour.">
        <title>The genomes of chicory, endive, great burdock and yacon provide insights into Asteraceae paleo-polyploidization history and plant inulin production.</title>
        <authorList>
            <person name="Fan W."/>
            <person name="Wang S."/>
            <person name="Wang H."/>
            <person name="Wang A."/>
            <person name="Jiang F."/>
            <person name="Liu H."/>
            <person name="Zhao H."/>
            <person name="Xu D."/>
            <person name="Zhang Y."/>
        </authorList>
    </citation>
    <scope>NUCLEOTIDE SEQUENCE [LARGE SCALE GENOMIC DNA]</scope>
    <source>
        <strain evidence="2">cv. Punajuju</strain>
        <tissue evidence="1">Leaves</tissue>
    </source>
</reference>
<protein>
    <submittedName>
        <fullName evidence="1">Uncharacterized protein</fullName>
    </submittedName>
</protein>
<sequence length="1475" mass="167373">MNLHAQMAGQYSRQVPNQAGTSLPALQQQQNMIHNSEGSHVSLNMEPGFDKARRFIQDRIYEFLMQRQNTRDPKSVLDIVRRLEEGLFKTATSKEEYMCLDTLESRLLLLIRRTSRYHPQQSNPSAMGTMIPTPGVPQSGPNNMVPSSADVMVSSSSVNTGSFSMGAQMMPTPGFNNSNVSVLSSVDSTMVSQSQPQQKQQLGGQNSRILHNLGSHMGGGIRSTLNQKSYGFQNGNLGLMGKTSQMVNNLGTSEGFLTDYGNAPKAVPQYFDQNQGQMVNDGSGSFYVPATSSTSMINTNTNTVNLSTLQRTNSPLVVNQSTDQSEFRNTMHSQQPLHFQQQTIQPQRQQIQQNQQLPYGQQSQIMSDSGTRIKPEPQVYQHFQPLTETSGQQQQQQQQQPQQQQQQNPNFGGQPEAVIQGGQWQSRSHELGVLSNEVKRPIDPPDTVPVSTSGNSERELQFRNQQRWLLFLRHARKCAYPPGNCPETNCITVQKLLSHIMTCSDVNHCQYPRCHRTKVLLHHHKHCRDETCPVCVPVKLFVHRKGRHVQVQGQGTTTNVNSDYSVVKTSEDLHPSLKRMKIEQQPCGSPAGQSDNPIVSSSGPVTATSEVVQDVQRVPPQVVQVVKMEVPATFVQESPKISEARNTEVVSVVSNVVGPAKQENDESAPEAGTKSGKPKIKGVSMTELFTPEQVREHITGLRQWVGQSKAKVEKNQAMELSMNENSCQLCAVEKLNFEPPPIYCSPCGARIKRNAMFYTIGSGDTRHYFCIPCYNEARGDTVSVDGTNILKARLEKKKNDEETEEPWVQCDKCEAWQHQICALFNGRRNDGGQAEYTCPNCYMEEVERGERVPLPQSALLGAKDLPRTILSDHIENRLFKRLKQERLDRARFHGKSYDEVPGAESLVVRVVSSVDKKLEVKPRFLEIFQEENYPSEFAYKSKVVLLFQKIEGVEVCLFGMYVQEFGAECQQPNHRRVYLSYLDSVKYFRPEIRTVTGEALRTFVYHEILIGYLEYCKLRGFTSCYIWACPPLKGEDYILYCHPEIQKTPKSDKLREWYLSMLRKATKENIVVDLTNLYDHFFVSSGECKAKVTAARLPYFDGDYWPGAAEDIIYQLRQEEEGRKQNKKGAMKRTITKRALKASGQLDLSGNASKDLLLMHRLGETISPMKEDFIMVHLQHACTHCCLLMVSGTRWVCNNCKNFQLCNRCYEIEQNLEEREKHPINQRVKHPLYPIEITDVPTDTKDKDEILESEFFDTRQAFLSLCQGNHYQYDTLRRAKHSSMMALYHLHNPTAPAFVITCVACRLDIETGQGWRCEICPDYDLCNACYRKDRGIDHPHKLTHHPSIAERDAQNKEARQLRVVQLRKMLDLLVHAAQCRAQQCQYPNCRKVKGLFRHGMHCKVRASGGCVLCKKMWHLLQLHARACKDTPCNVPRCRDLREHLRRLNQQADSRRRAAVMEMMRQRAAEVAGGSG</sequence>
<gene>
    <name evidence="1" type="ORF">L2E82_46959</name>
</gene>
<comment type="caution">
    <text evidence="1">The sequence shown here is derived from an EMBL/GenBank/DDBJ whole genome shotgun (WGS) entry which is preliminary data.</text>
</comment>
<accession>A0ACB8YUU3</accession>
<dbReference type="EMBL" id="CM042017">
    <property type="protein sequence ID" value="KAI3689011.1"/>
    <property type="molecule type" value="Genomic_DNA"/>
</dbReference>
<dbReference type="Proteomes" id="UP001055811">
    <property type="component" value="Linkage Group LG09"/>
</dbReference>
<name>A0ACB8YUU3_CICIN</name>
<proteinExistence type="predicted"/>